<evidence type="ECO:0000313" key="1">
    <source>
        <dbReference type="EMBL" id="OGZ65910.1"/>
    </source>
</evidence>
<dbReference type="STRING" id="1802205.A3C58_00310"/>
<organism evidence="1 2">
    <name type="scientific">Candidatus Staskawiczbacteria bacterium RIFCSPHIGHO2_02_FULL_34_10</name>
    <dbReference type="NCBI Taxonomy" id="1802205"/>
    <lineage>
        <taxon>Bacteria</taxon>
        <taxon>Candidatus Staskawicziibacteriota</taxon>
    </lineage>
</organism>
<proteinExistence type="predicted"/>
<reference evidence="1 2" key="1">
    <citation type="journal article" date="2016" name="Nat. Commun.">
        <title>Thousands of microbial genomes shed light on interconnected biogeochemical processes in an aquifer system.</title>
        <authorList>
            <person name="Anantharaman K."/>
            <person name="Brown C.T."/>
            <person name="Hug L.A."/>
            <person name="Sharon I."/>
            <person name="Castelle C.J."/>
            <person name="Probst A.J."/>
            <person name="Thomas B.C."/>
            <person name="Singh A."/>
            <person name="Wilkins M.J."/>
            <person name="Karaoz U."/>
            <person name="Brodie E.L."/>
            <person name="Williams K.H."/>
            <person name="Hubbard S.S."/>
            <person name="Banfield J.F."/>
        </authorList>
    </citation>
    <scope>NUCLEOTIDE SEQUENCE [LARGE SCALE GENOMIC DNA]</scope>
</reference>
<dbReference type="Gene3D" id="1.10.1220.10">
    <property type="entry name" value="Met repressor-like"/>
    <property type="match status" value="1"/>
</dbReference>
<protein>
    <recommendedName>
        <fullName evidence="3">Damage-inducible protein J</fullName>
    </recommendedName>
</protein>
<name>A0A1G2HUJ9_9BACT</name>
<dbReference type="AlphaFoldDB" id="A0A1G2HUJ9"/>
<dbReference type="GO" id="GO:0006355">
    <property type="term" value="P:regulation of DNA-templated transcription"/>
    <property type="evidence" value="ECO:0007669"/>
    <property type="project" value="InterPro"/>
</dbReference>
<evidence type="ECO:0008006" key="3">
    <source>
        <dbReference type="Google" id="ProtNLM"/>
    </source>
</evidence>
<evidence type="ECO:0000313" key="2">
    <source>
        <dbReference type="Proteomes" id="UP000178380"/>
    </source>
</evidence>
<dbReference type="Proteomes" id="UP000178380">
    <property type="component" value="Unassembled WGS sequence"/>
</dbReference>
<accession>A0A1G2HUJ9</accession>
<dbReference type="InterPro" id="IPR013321">
    <property type="entry name" value="Arc_rbn_hlx_hlx"/>
</dbReference>
<comment type="caution">
    <text evidence="1">The sequence shown here is derived from an EMBL/GenBank/DDBJ whole genome shotgun (WGS) entry which is preliminary data.</text>
</comment>
<dbReference type="EMBL" id="MHOR01000037">
    <property type="protein sequence ID" value="OGZ65910.1"/>
    <property type="molecule type" value="Genomic_DNA"/>
</dbReference>
<gene>
    <name evidence="1" type="ORF">A3C58_00310</name>
</gene>
<sequence>MKTILNIKVDKAEKEKAQQIAAEMGLPLSTIVNVHLREFIRTREFSVFLDPVIKPEIEKKLLKRSRQYHENRKTAYRFESTAQARKILLSK</sequence>